<proteinExistence type="predicted"/>
<evidence type="ECO:0000313" key="1">
    <source>
        <dbReference type="EMBL" id="KAI9917088.1"/>
    </source>
</evidence>
<organism evidence="1 2">
    <name type="scientific">Peronosclerospora sorghi</name>
    <dbReference type="NCBI Taxonomy" id="230839"/>
    <lineage>
        <taxon>Eukaryota</taxon>
        <taxon>Sar</taxon>
        <taxon>Stramenopiles</taxon>
        <taxon>Oomycota</taxon>
        <taxon>Peronosporomycetes</taxon>
        <taxon>Peronosporales</taxon>
        <taxon>Peronosporaceae</taxon>
        <taxon>Peronosclerospora</taxon>
    </lineage>
</organism>
<protein>
    <submittedName>
        <fullName evidence="1">Uncharacterized protein</fullName>
    </submittedName>
</protein>
<accession>A0ACC0WGN7</accession>
<name>A0ACC0WGN7_9STRA</name>
<gene>
    <name evidence="1" type="ORF">PsorP6_018068</name>
</gene>
<dbReference type="Proteomes" id="UP001163321">
    <property type="component" value="Chromosome 2"/>
</dbReference>
<reference evidence="1 2" key="1">
    <citation type="journal article" date="2022" name="bioRxiv">
        <title>The genome of the oomycete Peronosclerospora sorghi, a cosmopolitan pathogen of maize and sorghum, is inflated with dispersed pseudogenes.</title>
        <authorList>
            <person name="Fletcher K."/>
            <person name="Martin F."/>
            <person name="Isakeit T."/>
            <person name="Cavanaugh K."/>
            <person name="Magill C."/>
            <person name="Michelmore R."/>
        </authorList>
    </citation>
    <scope>NUCLEOTIDE SEQUENCE [LARGE SCALE GENOMIC DNA]</scope>
    <source>
        <strain evidence="1">P6</strain>
    </source>
</reference>
<sequence length="142" mass="15014">MKSIFGKKPNAAPLAILDSTAAEGDLSATLDDMPEDDDADEDESDHTISDWEVTSRAEAASDNNNGERATNPEDEEMETALFGGEEDIVSPEARITAEDTRTSPSASTSTTSSASGTQTRARDSGLKSLRATRARKTSTASQ</sequence>
<evidence type="ECO:0000313" key="2">
    <source>
        <dbReference type="Proteomes" id="UP001163321"/>
    </source>
</evidence>
<dbReference type="EMBL" id="CM047581">
    <property type="protein sequence ID" value="KAI9917088.1"/>
    <property type="molecule type" value="Genomic_DNA"/>
</dbReference>
<keyword evidence="2" id="KW-1185">Reference proteome</keyword>
<comment type="caution">
    <text evidence="1">The sequence shown here is derived from an EMBL/GenBank/DDBJ whole genome shotgun (WGS) entry which is preliminary data.</text>
</comment>